<dbReference type="InterPro" id="IPR013977">
    <property type="entry name" value="GcvT_C"/>
</dbReference>
<evidence type="ECO:0000259" key="2">
    <source>
        <dbReference type="Pfam" id="PF01571"/>
    </source>
</evidence>
<dbReference type="Pfam" id="PF01571">
    <property type="entry name" value="GCV_T"/>
    <property type="match status" value="1"/>
</dbReference>
<sequence>MIRTTPFHDRLAPRNATGLWQHWSGHLAAVKYQMDEKFEYFAVRNAAGLIDTSPLYKYRITGPDAEGYLAGVLARDVRSCRDGQAQYTLWCDDAGHVVEDGVVFRHSRDHYLLTSAEPNLAWFADRIGRRRVQIEDVSAQYGSLAVQGPRARRILCGMVPELETLRYFHHTQGTMGGAAVHVSRTGYTGDLGYEVWVESDDASRVFDAVTEAGAGQGVIPVGQAALLMLRIEAGLVLIGVDFHSSRFAETDEQRSTPAELGFGWMFRDVATTDRAFIGRDAIRRELAEGTSRWAMVGLVVDWRDWDERHRAAGLVPPKDEHPVVWEMMLYDDAGERVGYTTSFMYSPALQRHIAMARVRPHLAAVGSRVQLEVTIEHRYQTVTAEVAKPPLFNPPRKTDVPSPASSAPSAAAPSASSAPPTRSSTTTGVPA</sequence>
<dbReference type="InterPro" id="IPR027266">
    <property type="entry name" value="TrmE/GcvT-like"/>
</dbReference>
<name>A0A6J6D4Z6_9ZZZZ</name>
<reference evidence="4" key="1">
    <citation type="submission" date="2020-05" db="EMBL/GenBank/DDBJ databases">
        <authorList>
            <person name="Chiriac C."/>
            <person name="Salcher M."/>
            <person name="Ghai R."/>
            <person name="Kavagutti S V."/>
        </authorList>
    </citation>
    <scope>NUCLEOTIDE SEQUENCE</scope>
</reference>
<organism evidence="4">
    <name type="scientific">freshwater metagenome</name>
    <dbReference type="NCBI Taxonomy" id="449393"/>
    <lineage>
        <taxon>unclassified sequences</taxon>
        <taxon>metagenomes</taxon>
        <taxon>ecological metagenomes</taxon>
    </lineage>
</organism>
<dbReference type="InterPro" id="IPR006222">
    <property type="entry name" value="GCVT_N"/>
</dbReference>
<dbReference type="InterPro" id="IPR029043">
    <property type="entry name" value="GcvT/YgfZ_C"/>
</dbReference>
<dbReference type="Pfam" id="PF08669">
    <property type="entry name" value="GCV_T_C"/>
    <property type="match status" value="1"/>
</dbReference>
<feature type="domain" description="GCVT N-terminal" evidence="2">
    <location>
        <begin position="25"/>
        <end position="245"/>
    </location>
</feature>
<feature type="domain" description="Aminomethyltransferase C-terminal" evidence="3">
    <location>
        <begin position="312"/>
        <end position="392"/>
    </location>
</feature>
<dbReference type="Gene3D" id="3.30.1360.120">
    <property type="entry name" value="Probable tRNA modification gtpase trme, domain 1"/>
    <property type="match status" value="1"/>
</dbReference>
<dbReference type="PANTHER" id="PTHR43757:SF2">
    <property type="entry name" value="AMINOMETHYLTRANSFERASE, MITOCHONDRIAL"/>
    <property type="match status" value="1"/>
</dbReference>
<dbReference type="SUPFAM" id="SSF103025">
    <property type="entry name" value="Folate-binding domain"/>
    <property type="match status" value="1"/>
</dbReference>
<dbReference type="PANTHER" id="PTHR43757">
    <property type="entry name" value="AMINOMETHYLTRANSFERASE"/>
    <property type="match status" value="1"/>
</dbReference>
<evidence type="ECO:0000256" key="1">
    <source>
        <dbReference type="SAM" id="MobiDB-lite"/>
    </source>
</evidence>
<gene>
    <name evidence="4" type="ORF">UFOPK1493_01621</name>
</gene>
<dbReference type="InterPro" id="IPR028896">
    <property type="entry name" value="GcvT/YgfZ/DmdA"/>
</dbReference>
<protein>
    <submittedName>
        <fullName evidence="4">Unannotated protein</fullName>
    </submittedName>
</protein>
<dbReference type="EMBL" id="CAEZSR010000051">
    <property type="protein sequence ID" value="CAB4558852.1"/>
    <property type="molecule type" value="Genomic_DNA"/>
</dbReference>
<dbReference type="SUPFAM" id="SSF101790">
    <property type="entry name" value="Aminomethyltransferase beta-barrel domain"/>
    <property type="match status" value="1"/>
</dbReference>
<feature type="compositionally biased region" description="Low complexity" evidence="1">
    <location>
        <begin position="401"/>
        <end position="420"/>
    </location>
</feature>
<evidence type="ECO:0000259" key="3">
    <source>
        <dbReference type="Pfam" id="PF08669"/>
    </source>
</evidence>
<proteinExistence type="predicted"/>
<feature type="region of interest" description="Disordered" evidence="1">
    <location>
        <begin position="387"/>
        <end position="431"/>
    </location>
</feature>
<accession>A0A6J6D4Z6</accession>
<dbReference type="AlphaFoldDB" id="A0A6J6D4Z6"/>
<dbReference type="PIRSF" id="PIRSF006487">
    <property type="entry name" value="GcvT"/>
    <property type="match status" value="1"/>
</dbReference>
<evidence type="ECO:0000313" key="4">
    <source>
        <dbReference type="EMBL" id="CAB4558852.1"/>
    </source>
</evidence>
<feature type="compositionally biased region" description="Polar residues" evidence="1">
    <location>
        <begin position="421"/>
        <end position="431"/>
    </location>
</feature>